<dbReference type="Proteomes" id="UP000009080">
    <property type="component" value="Chromosome"/>
</dbReference>
<dbReference type="SUPFAM" id="SSF51905">
    <property type="entry name" value="FAD/NAD(P)-binding domain"/>
    <property type="match status" value="1"/>
</dbReference>
<keyword evidence="8" id="KW-1185">Reference proteome</keyword>
<keyword evidence="5" id="KW-0560">Oxidoreductase</keyword>
<dbReference type="HOGENOM" id="CLU_008878_4_1_6"/>
<dbReference type="PANTHER" id="PTHR42784">
    <property type="entry name" value="PYRANOSE 2-OXIDASE"/>
    <property type="match status" value="1"/>
</dbReference>
<proteinExistence type="inferred from homology"/>
<evidence type="ECO:0000256" key="5">
    <source>
        <dbReference type="ARBA" id="ARBA00023002"/>
    </source>
</evidence>
<dbReference type="InterPro" id="IPR036188">
    <property type="entry name" value="FAD/NAD-bd_sf"/>
</dbReference>
<keyword evidence="3" id="KW-0285">Flavoprotein</keyword>
<evidence type="ECO:0000259" key="6">
    <source>
        <dbReference type="Pfam" id="PF05199"/>
    </source>
</evidence>
<evidence type="ECO:0000313" key="8">
    <source>
        <dbReference type="Proteomes" id="UP000009080"/>
    </source>
</evidence>
<dbReference type="Pfam" id="PF05199">
    <property type="entry name" value="GMC_oxred_C"/>
    <property type="match status" value="1"/>
</dbReference>
<evidence type="ECO:0000256" key="4">
    <source>
        <dbReference type="ARBA" id="ARBA00022827"/>
    </source>
</evidence>
<evidence type="ECO:0000313" key="7">
    <source>
        <dbReference type="EMBL" id="ACR14642.1"/>
    </source>
</evidence>
<reference evidence="7 8" key="1">
    <citation type="journal article" date="2009" name="PLoS ONE">
        <title>The complete genome of Teredinibacter turnerae T7901: an intracellular endosymbiont of marine wood-boring bivalves (shipworms).</title>
        <authorList>
            <person name="Yang J.C."/>
            <person name="Madupu R."/>
            <person name="Durkin A.S."/>
            <person name="Ekborg N.A."/>
            <person name="Pedamallu C.S."/>
            <person name="Hostetler J.B."/>
            <person name="Radune D."/>
            <person name="Toms B.S."/>
            <person name="Henrissat B."/>
            <person name="Coutinho P.M."/>
            <person name="Schwarz S."/>
            <person name="Field L."/>
            <person name="Trindade-Silva A.E."/>
            <person name="Soares C.A.G."/>
            <person name="Elshahawi S."/>
            <person name="Hanora A."/>
            <person name="Schmidt E.W."/>
            <person name="Haygood M.G."/>
            <person name="Posfai J."/>
            <person name="Benner J."/>
            <person name="Madinger C."/>
            <person name="Nove J."/>
            <person name="Anton B."/>
            <person name="Chaudhary K."/>
            <person name="Foster J."/>
            <person name="Holman A."/>
            <person name="Kumar S."/>
            <person name="Lessard P.A."/>
            <person name="Luyten Y.A."/>
            <person name="Slatko B."/>
            <person name="Wood N."/>
            <person name="Wu B."/>
            <person name="Teplitski M."/>
            <person name="Mougous J.D."/>
            <person name="Ward N."/>
            <person name="Eisen J.A."/>
            <person name="Badger J.H."/>
            <person name="Distel D.L."/>
        </authorList>
    </citation>
    <scope>NUCLEOTIDE SEQUENCE [LARGE SCALE GENOMIC DNA]</scope>
    <source>
        <strain evidence="8">ATCC 39867 / T7901</strain>
    </source>
</reference>
<evidence type="ECO:0000256" key="1">
    <source>
        <dbReference type="ARBA" id="ARBA00001974"/>
    </source>
</evidence>
<organism evidence="7 8">
    <name type="scientific">Teredinibacter turnerae (strain ATCC 39867 / T7901)</name>
    <dbReference type="NCBI Taxonomy" id="377629"/>
    <lineage>
        <taxon>Bacteria</taxon>
        <taxon>Pseudomonadati</taxon>
        <taxon>Pseudomonadota</taxon>
        <taxon>Gammaproteobacteria</taxon>
        <taxon>Cellvibrionales</taxon>
        <taxon>Cellvibrionaceae</taxon>
        <taxon>Teredinibacter</taxon>
    </lineage>
</organism>
<keyword evidence="4" id="KW-0274">FAD</keyword>
<sequence length="479" mass="52620">MAVKHFDTLVVGSGFASTFFLHEYLKWAPETERVVVLERGLINNATPGKNYAEAKGMPFHKTMINLNPSKVWVQRLGFGGGTCWTGNSPRMHPNDFRTASLYGRGEDWPFQYSELEPYYCDAEDLMGISGGETSVFPRSRPYPLPPHRLNGLDREFAKKYPGLHFAMPCARPSAPGSGRAVCCSNGICESCPVAAKFQVDFHMRAVYADPRVTLITEANVVQLDIQNGQVVGALYESAGEQHRVTCDLAAVGAHGIMSPFILLKSGLTDPALGRYLNEQIAISVDVLLDGVKNYDGSTITTGYGAMKLDGEFRRDHPGFLVENWNLPWLRAERGRWQERGYFKLVFEELPQERNYVAISDVDPSKPAVNYVDNSDYGKTAFAMADSFVAELLSGMPVESYKVEVPETLDGEAHIQGTTRMGTDPATSVVDANQVHHKVRNLLCLGSGVFTTCPAANPTLTLSALSLRAARKLKGQASPV</sequence>
<dbReference type="STRING" id="377629.TERTU_4306"/>
<evidence type="ECO:0000256" key="2">
    <source>
        <dbReference type="ARBA" id="ARBA00010790"/>
    </source>
</evidence>
<dbReference type="KEGG" id="ttu:TERTU_4306"/>
<dbReference type="EMBL" id="CP001614">
    <property type="protein sequence ID" value="ACR14642.1"/>
    <property type="molecule type" value="Genomic_DNA"/>
</dbReference>
<accession>C5BIC4</accession>
<dbReference type="PANTHER" id="PTHR42784:SF1">
    <property type="entry name" value="PYRANOSE 2-OXIDASE"/>
    <property type="match status" value="1"/>
</dbReference>
<dbReference type="Gene3D" id="3.50.50.60">
    <property type="entry name" value="FAD/NAD(P)-binding domain"/>
    <property type="match status" value="2"/>
</dbReference>
<dbReference type="RefSeq" id="WP_015820756.1">
    <property type="nucleotide sequence ID" value="NC_012997.1"/>
</dbReference>
<comment type="similarity">
    <text evidence="2">Belongs to the GMC oxidoreductase family.</text>
</comment>
<name>C5BIC4_TERTT</name>
<comment type="cofactor">
    <cofactor evidence="1">
        <name>FAD</name>
        <dbReference type="ChEBI" id="CHEBI:57692"/>
    </cofactor>
</comment>
<protein>
    <submittedName>
        <fullName evidence="7">Glucose-methanol-choline oxidoreductase</fullName>
    </submittedName>
</protein>
<dbReference type="GO" id="GO:0016614">
    <property type="term" value="F:oxidoreductase activity, acting on CH-OH group of donors"/>
    <property type="evidence" value="ECO:0007669"/>
    <property type="project" value="InterPro"/>
</dbReference>
<evidence type="ECO:0000256" key="3">
    <source>
        <dbReference type="ARBA" id="ARBA00022630"/>
    </source>
</evidence>
<dbReference type="InterPro" id="IPR007867">
    <property type="entry name" value="GMC_OxRtase_C"/>
</dbReference>
<feature type="domain" description="Glucose-methanol-choline oxidoreductase C-terminal" evidence="6">
    <location>
        <begin position="350"/>
        <end position="464"/>
    </location>
</feature>
<dbReference type="eggNOG" id="COG2303">
    <property type="taxonomic scope" value="Bacteria"/>
</dbReference>
<dbReference type="AlphaFoldDB" id="C5BIC4"/>
<gene>
    <name evidence="7" type="ordered locus">TERTU_4306</name>
</gene>
<dbReference type="OrthoDB" id="9787779at2"/>
<dbReference type="InterPro" id="IPR051473">
    <property type="entry name" value="P2Ox-like"/>
</dbReference>